<dbReference type="RefSeq" id="WP_394164110.1">
    <property type="nucleotide sequence ID" value="NZ_JBHGCJ010000012.1"/>
</dbReference>
<evidence type="ECO:0000313" key="1">
    <source>
        <dbReference type="EMBL" id="MFG6110538.1"/>
    </source>
</evidence>
<dbReference type="EMBL" id="JBHGCJ010000012">
    <property type="protein sequence ID" value="MFG6110538.1"/>
    <property type="molecule type" value="Genomic_DNA"/>
</dbReference>
<dbReference type="InterPro" id="IPR010263">
    <property type="entry name" value="T6SS_TssK"/>
</dbReference>
<keyword evidence="2" id="KW-1185">Reference proteome</keyword>
<gene>
    <name evidence="1" type="primary">tssK</name>
    <name evidence="1" type="ORF">ACEU0G_000415</name>
</gene>
<dbReference type="Pfam" id="PF05936">
    <property type="entry name" value="T6SS_VasE"/>
    <property type="match status" value="1"/>
</dbReference>
<proteinExistence type="predicted"/>
<sequence>MSSRSRVVWREGLFVKPQHFQQEARYFESHVHQRVGSVAEHLYGFTELEINTEYLSFGKVALLRARGVMPDGSAFDLPAETPPPPPLTVSDISAVNQTVYLALPLRSEGTLEVQWPDVHVNRRYAARQVDVRDVHSEEGDHVTMDVANLNVQLMLERDDRSAFTSIPMARILDRRPDGSLVLDDAHYPTAMSIQAVPPLARFLGEAAGLMRERARNIAARIGSPSQSGVADVTDFNLLQVLNRLHPLFQHLARCRHLHPEALYRELCQACGELVTFTDEGRLPAEYPAYQHHDLRESFRALEETLRRSLSTVLQPRAVSIPILKQKFGVLSAPVQDSRLMDGAEFILAVRARMPLERLRQLFVQQAKLASIERINELINLQLPGIPLMPLPVAPRHLPYHAGFTYFQLDRGNPAWQMMHGSAGLSFHIAGDFPELEMQLWAIRNE</sequence>
<protein>
    <submittedName>
        <fullName evidence="1">Type VI secretion system baseplate subunit TssK</fullName>
    </submittedName>
</protein>
<dbReference type="NCBIfam" id="TIGR03353">
    <property type="entry name" value="VI_chp_4"/>
    <property type="match status" value="1"/>
</dbReference>
<accession>A0ABW7D000</accession>
<dbReference type="PANTHER" id="PTHR35566:SF1">
    <property type="entry name" value="TYPE VI SECRETION SYSTEM BASEPLATE COMPONENT TSSK1"/>
    <property type="match status" value="1"/>
</dbReference>
<evidence type="ECO:0000313" key="2">
    <source>
        <dbReference type="Proteomes" id="UP001605261"/>
    </source>
</evidence>
<reference evidence="1 2" key="1">
    <citation type="submission" date="2024-09" db="EMBL/GenBank/DDBJ databases">
        <authorList>
            <consortium name="All-Russian atlas of soil microorganisms"/>
            <consortium name="as a basis for the search for new antimicrobial producers and enzymes with unique properties"/>
            <person name="Sokolova E.A."/>
            <person name="Voronina E.N."/>
        </authorList>
    </citation>
    <scope>NUCLEOTIDE SEQUENCE [LARGE SCALE GENOMIC DNA]</scope>
    <source>
        <strain evidence="1 2">AF-22b-331.1</strain>
    </source>
</reference>
<dbReference type="Proteomes" id="UP001605261">
    <property type="component" value="Unassembled WGS sequence"/>
</dbReference>
<organism evidence="1 2">
    <name type="scientific">Stenotrophomonas nematodicola</name>
    <dbReference type="NCBI Taxonomy" id="2656746"/>
    <lineage>
        <taxon>Bacteria</taxon>
        <taxon>Pseudomonadati</taxon>
        <taxon>Pseudomonadota</taxon>
        <taxon>Gammaproteobacteria</taxon>
        <taxon>Lysobacterales</taxon>
        <taxon>Lysobacteraceae</taxon>
        <taxon>Stenotrophomonas</taxon>
    </lineage>
</organism>
<name>A0ABW7D000_9GAMM</name>
<comment type="caution">
    <text evidence="1">The sequence shown here is derived from an EMBL/GenBank/DDBJ whole genome shotgun (WGS) entry which is preliminary data.</text>
</comment>
<dbReference type="PANTHER" id="PTHR35566">
    <property type="entry name" value="BLR3599 PROTEIN"/>
    <property type="match status" value="1"/>
</dbReference>